<keyword evidence="3" id="KW-0963">Cytoplasm</keyword>
<dbReference type="GO" id="GO:0000049">
    <property type="term" value="F:tRNA binding"/>
    <property type="evidence" value="ECO:0007669"/>
    <property type="project" value="UniProtKB-KW"/>
</dbReference>
<dbReference type="GO" id="GO:0006400">
    <property type="term" value="P:tRNA modification"/>
    <property type="evidence" value="ECO:0007669"/>
    <property type="project" value="UniProtKB-UniRule"/>
</dbReference>
<dbReference type="NCBIfam" id="NF010191">
    <property type="entry name" value="PRK13670.1"/>
    <property type="match status" value="1"/>
</dbReference>
<dbReference type="InterPro" id="IPR008513">
    <property type="entry name" value="tRNA(Met)_cyd_acetate_ligase"/>
</dbReference>
<gene>
    <name evidence="3" type="primary">tmcAL</name>
    <name evidence="4" type="ORF">IV38_GL000616</name>
    <name evidence="5" type="ORF">IV40_GL000051</name>
</gene>
<comment type="catalytic activity">
    <reaction evidence="3">
        <text>cytidine(34) in elongator tRNA(Met) + acetate + ATP = N(4)-acetylcytidine(34) in elongator tRNA(Met) + AMP + diphosphate</text>
        <dbReference type="Rhea" id="RHEA:58144"/>
        <dbReference type="Rhea" id="RHEA-COMP:10693"/>
        <dbReference type="Rhea" id="RHEA-COMP:10694"/>
        <dbReference type="ChEBI" id="CHEBI:30089"/>
        <dbReference type="ChEBI" id="CHEBI:30616"/>
        <dbReference type="ChEBI" id="CHEBI:33019"/>
        <dbReference type="ChEBI" id="CHEBI:74900"/>
        <dbReference type="ChEBI" id="CHEBI:82748"/>
        <dbReference type="ChEBI" id="CHEBI:456215"/>
    </reaction>
</comment>
<feature type="binding site" evidence="3">
    <location>
        <position position="185"/>
    </location>
    <ligand>
        <name>ATP</name>
        <dbReference type="ChEBI" id="CHEBI:30616"/>
    </ligand>
</feature>
<dbReference type="STRING" id="81857.IV38_GL000616"/>
<evidence type="ECO:0000313" key="5">
    <source>
        <dbReference type="EMBL" id="KRN33743.1"/>
    </source>
</evidence>
<dbReference type="PANTHER" id="PTHR37825">
    <property type="entry name" value="TRNA(MET) CYTIDINE ACETATE LIGASE"/>
    <property type="match status" value="1"/>
</dbReference>
<keyword evidence="2 3" id="KW-0819">tRNA processing</keyword>
<dbReference type="AlphaFoldDB" id="A0A0R2FMJ8"/>
<dbReference type="SUPFAM" id="SSF52374">
    <property type="entry name" value="Nucleotidylyl transferase"/>
    <property type="match status" value="1"/>
</dbReference>
<evidence type="ECO:0000256" key="1">
    <source>
        <dbReference type="ARBA" id="ARBA00022598"/>
    </source>
</evidence>
<evidence type="ECO:0000256" key="2">
    <source>
        <dbReference type="ARBA" id="ARBA00022694"/>
    </source>
</evidence>
<comment type="similarity">
    <text evidence="3">Belongs to the TmcAL family.</text>
</comment>
<comment type="subcellular location">
    <subcellularLocation>
        <location evidence="3">Cytoplasm</location>
    </subcellularLocation>
</comment>
<feature type="binding site" evidence="3">
    <location>
        <position position="160"/>
    </location>
    <ligand>
        <name>ATP</name>
        <dbReference type="ChEBI" id="CHEBI:30616"/>
    </ligand>
</feature>
<evidence type="ECO:0000256" key="3">
    <source>
        <dbReference type="HAMAP-Rule" id="MF_01539"/>
    </source>
</evidence>
<organism evidence="4 7">
    <name type="scientific">Lactobacillus selangorensis</name>
    <dbReference type="NCBI Taxonomy" id="81857"/>
    <lineage>
        <taxon>Bacteria</taxon>
        <taxon>Bacillati</taxon>
        <taxon>Bacillota</taxon>
        <taxon>Bacilli</taxon>
        <taxon>Lactobacillales</taxon>
        <taxon>Lactobacillaceae</taxon>
        <taxon>Lactobacillus</taxon>
    </lineage>
</organism>
<dbReference type="Gene3D" id="3.40.50.620">
    <property type="entry name" value="HUPs"/>
    <property type="match status" value="1"/>
</dbReference>
<keyword evidence="3" id="KW-0820">tRNA-binding</keyword>
<proteinExistence type="inferred from homology"/>
<evidence type="ECO:0000313" key="4">
    <source>
        <dbReference type="EMBL" id="KRN29728.1"/>
    </source>
</evidence>
<keyword evidence="6" id="KW-1185">Reference proteome</keyword>
<evidence type="ECO:0000313" key="7">
    <source>
        <dbReference type="Proteomes" id="UP000051751"/>
    </source>
</evidence>
<dbReference type="GO" id="GO:0016879">
    <property type="term" value="F:ligase activity, forming carbon-nitrogen bonds"/>
    <property type="evidence" value="ECO:0007669"/>
    <property type="project" value="UniProtKB-UniRule"/>
</dbReference>
<feature type="binding site" evidence="3">
    <location>
        <begin position="14"/>
        <end position="27"/>
    </location>
    <ligand>
        <name>ATP</name>
        <dbReference type="ChEBI" id="CHEBI:30616"/>
    </ligand>
</feature>
<keyword evidence="1 3" id="KW-0436">Ligase</keyword>
<comment type="function">
    <text evidence="3">Catalyzes the formation of N(4)-acetylcytidine (ac(4)C) at the wobble position of elongator tRNA(Met), using acetate and ATP as substrates. First activates an acetate ion to form acetyladenylate (Ac-AMP) and then transfers the acetyl group to tRNA to form ac(4)C34.</text>
</comment>
<dbReference type="EMBL" id="JQAZ01000001">
    <property type="protein sequence ID" value="KRN33743.1"/>
    <property type="molecule type" value="Genomic_DNA"/>
</dbReference>
<dbReference type="PANTHER" id="PTHR37825:SF1">
    <property type="entry name" value="TRNA(MET) CYTIDINE ACETATE LIGASE"/>
    <property type="match status" value="1"/>
</dbReference>
<dbReference type="HAMAP" id="MF_01539">
    <property type="entry name" value="TmcAL"/>
    <property type="match status" value="1"/>
</dbReference>
<dbReference type="Pfam" id="PF05636">
    <property type="entry name" value="HIGH_NTase1"/>
    <property type="match status" value="1"/>
</dbReference>
<protein>
    <recommendedName>
        <fullName evidence="3">tRNA(Met) cytidine acetate ligase</fullName>
        <ecNumber evidence="3">6.3.4.-</ecNumber>
    </recommendedName>
</protein>
<dbReference type="OrthoDB" id="9769796at2"/>
<keyword evidence="3" id="KW-0067">ATP-binding</keyword>
<dbReference type="EC" id="6.3.4.-" evidence="3"/>
<keyword evidence="3" id="KW-0694">RNA-binding</keyword>
<dbReference type="PATRIC" id="fig|81857.3.peg.622"/>
<dbReference type="RefSeq" id="WP_057768191.1">
    <property type="nucleotide sequence ID" value="NZ_JQAT01000001.1"/>
</dbReference>
<dbReference type="Proteomes" id="UP000051645">
    <property type="component" value="Unassembled WGS sequence"/>
</dbReference>
<evidence type="ECO:0000313" key="6">
    <source>
        <dbReference type="Proteomes" id="UP000051645"/>
    </source>
</evidence>
<dbReference type="GO" id="GO:0005737">
    <property type="term" value="C:cytoplasm"/>
    <property type="evidence" value="ECO:0007669"/>
    <property type="project" value="UniProtKB-SubCell"/>
</dbReference>
<dbReference type="EMBL" id="JQAT01000001">
    <property type="protein sequence ID" value="KRN29728.1"/>
    <property type="molecule type" value="Genomic_DNA"/>
</dbReference>
<dbReference type="GO" id="GO:0005524">
    <property type="term" value="F:ATP binding"/>
    <property type="evidence" value="ECO:0007669"/>
    <property type="project" value="UniProtKB-KW"/>
</dbReference>
<accession>A0A0R2FMJ8</accession>
<comment type="caution">
    <text evidence="4">The sequence shown here is derived from an EMBL/GenBank/DDBJ whole genome shotgun (WGS) entry which is preliminary data.</text>
</comment>
<dbReference type="Proteomes" id="UP000051751">
    <property type="component" value="Unassembled WGS sequence"/>
</dbReference>
<name>A0A0R2FMJ8_9LACO</name>
<feature type="binding site" evidence="3">
    <location>
        <position position="108"/>
    </location>
    <ligand>
        <name>ATP</name>
        <dbReference type="ChEBI" id="CHEBI:30616"/>
    </ligand>
</feature>
<comment type="caution">
    <text evidence="3">Lacks conserved residue(s) required for the propagation of feature annotation.</text>
</comment>
<keyword evidence="3" id="KW-0547">Nucleotide-binding</keyword>
<reference evidence="6 7" key="1">
    <citation type="journal article" date="2015" name="Genome Announc.">
        <title>Expanding the biotechnology potential of lactobacilli through comparative genomics of 213 strains and associated genera.</title>
        <authorList>
            <person name="Sun Z."/>
            <person name="Harris H.M."/>
            <person name="McCann A."/>
            <person name="Guo C."/>
            <person name="Argimon S."/>
            <person name="Zhang W."/>
            <person name="Yang X."/>
            <person name="Jeffery I.B."/>
            <person name="Cooney J.C."/>
            <person name="Kagawa T.F."/>
            <person name="Liu W."/>
            <person name="Song Y."/>
            <person name="Salvetti E."/>
            <person name="Wrobel A."/>
            <person name="Rasinkangas P."/>
            <person name="Parkhill J."/>
            <person name="Rea M.C."/>
            <person name="O'Sullivan O."/>
            <person name="Ritari J."/>
            <person name="Douillard F.P."/>
            <person name="Paul Ross R."/>
            <person name="Yang R."/>
            <person name="Briner A.E."/>
            <person name="Felis G.E."/>
            <person name="de Vos W.M."/>
            <person name="Barrangou R."/>
            <person name="Klaenhammer T.R."/>
            <person name="Caufield P.W."/>
            <person name="Cui Y."/>
            <person name="Zhang H."/>
            <person name="O'Toole P.W."/>
        </authorList>
    </citation>
    <scope>NUCLEOTIDE SEQUENCE [LARGE SCALE GENOMIC DNA]</scope>
    <source>
        <strain evidence="4 7">ATCC BAA-66</strain>
        <strain evidence="5 6">DSM 13344</strain>
    </source>
</reference>
<dbReference type="InterPro" id="IPR014729">
    <property type="entry name" value="Rossmann-like_a/b/a_fold"/>
</dbReference>
<sequence length="394" mass="43887">MKHTKTDLTACGIIAEYNPFHNGHLYQLQTARKQSHADVMVALISGNYVERGEPAIVDKWQRAQLALRAGADLVIELPFADAVEPADRFATGAVRLLAALGCQSLAFGSEEPDADYAQLGQELAALPDLHAAFTDYTQTYATQLNQYYQEKLHLNISHANHLLGLSYATANARLQQPLQLIAVPRVGSAHDQAGAHDQFASASAIRTKLLAGDLAGLAAVVPPSTWQFLQVHSDWLTWDQLFPFLKYRIQSASLAELRRIYQMSEGLEYRFQQQIGASQTFAAFLKALKTKRYTYARLRRLCLYTLLNVTTSEMKQAYDQPYLQVLGFNQAGQAYLHQIKKTVTVPLVTRVDAKMGRADGLLGLEVRVDTLIQQLTGVPQDYGRHPIFKGKELE</sequence>